<dbReference type="GO" id="GO:0031390">
    <property type="term" value="C:Ctf18 RFC-like complex"/>
    <property type="evidence" value="ECO:0007669"/>
    <property type="project" value="EnsemblFungi"/>
</dbReference>
<dbReference type="HOGENOM" id="CLU_004894_3_1_1"/>
<gene>
    <name evidence="6" type="ordered locus">Ecym_2429</name>
</gene>
<dbReference type="GeneID" id="11470661"/>
<protein>
    <recommendedName>
        <fullName evidence="5">AAA+ ATPase domain-containing protein</fullName>
    </recommendedName>
</protein>
<dbReference type="CDD" id="cd00009">
    <property type="entry name" value="AAA"/>
    <property type="match status" value="1"/>
</dbReference>
<evidence type="ECO:0000256" key="4">
    <source>
        <dbReference type="SAM" id="MobiDB-lite"/>
    </source>
</evidence>
<dbReference type="GO" id="GO:0007064">
    <property type="term" value="P:mitotic sister chromatid cohesion"/>
    <property type="evidence" value="ECO:0007669"/>
    <property type="project" value="EnsemblFungi"/>
</dbReference>
<evidence type="ECO:0000256" key="2">
    <source>
        <dbReference type="ARBA" id="ARBA00022741"/>
    </source>
</evidence>
<feature type="domain" description="AAA+ ATPase" evidence="5">
    <location>
        <begin position="217"/>
        <end position="382"/>
    </location>
</feature>
<dbReference type="OrthoDB" id="2195431at2759"/>
<keyword evidence="2" id="KW-0547">Nucleotide-binding</keyword>
<dbReference type="SUPFAM" id="SSF52540">
    <property type="entry name" value="P-loop containing nucleoside triphosphate hydrolases"/>
    <property type="match status" value="1"/>
</dbReference>
<dbReference type="GO" id="GO:0043596">
    <property type="term" value="C:nuclear replication fork"/>
    <property type="evidence" value="ECO:0007669"/>
    <property type="project" value="EnsemblFungi"/>
</dbReference>
<dbReference type="InParanoid" id="G8JPA1"/>
<dbReference type="GO" id="GO:0003677">
    <property type="term" value="F:DNA binding"/>
    <property type="evidence" value="ECO:0007669"/>
    <property type="project" value="TreeGrafter"/>
</dbReference>
<dbReference type="Proteomes" id="UP000006790">
    <property type="component" value="Chromosome 2"/>
</dbReference>
<dbReference type="GO" id="GO:0035753">
    <property type="term" value="P:maintenance of DNA trinucleotide repeats"/>
    <property type="evidence" value="ECO:0007669"/>
    <property type="project" value="EnsemblFungi"/>
</dbReference>
<dbReference type="STRING" id="931890.G8JPA1"/>
<dbReference type="Gene3D" id="3.40.50.300">
    <property type="entry name" value="P-loop containing nucleotide triphosphate hydrolases"/>
    <property type="match status" value="1"/>
</dbReference>
<dbReference type="Gene3D" id="1.10.8.60">
    <property type="match status" value="1"/>
</dbReference>
<dbReference type="FunCoup" id="G8JPA1">
    <property type="interactions" value="829"/>
</dbReference>
<evidence type="ECO:0000256" key="3">
    <source>
        <dbReference type="ARBA" id="ARBA00022840"/>
    </source>
</evidence>
<dbReference type="KEGG" id="erc:Ecym_2429"/>
<dbReference type="GO" id="GO:0016887">
    <property type="term" value="F:ATP hydrolysis activity"/>
    <property type="evidence" value="ECO:0007669"/>
    <property type="project" value="InterPro"/>
</dbReference>
<evidence type="ECO:0000259" key="5">
    <source>
        <dbReference type="SMART" id="SM00382"/>
    </source>
</evidence>
<reference evidence="7" key="1">
    <citation type="journal article" date="2012" name="G3 (Bethesda)">
        <title>Pichia sorbitophila, an interspecies yeast hybrid reveals early steps of genome resolution following polyploidization.</title>
        <authorList>
            <person name="Leh Louis V."/>
            <person name="Despons L."/>
            <person name="Friedrich A."/>
            <person name="Martin T."/>
            <person name="Durrens P."/>
            <person name="Casaregola S."/>
            <person name="Neuveglise C."/>
            <person name="Fairhead C."/>
            <person name="Marck C."/>
            <person name="Cruz J.A."/>
            <person name="Straub M.L."/>
            <person name="Kugler V."/>
            <person name="Sacerdot C."/>
            <person name="Uzunov Z."/>
            <person name="Thierry A."/>
            <person name="Weiss S."/>
            <person name="Bleykasten C."/>
            <person name="De Montigny J."/>
            <person name="Jacques N."/>
            <person name="Jung P."/>
            <person name="Lemaire M."/>
            <person name="Mallet S."/>
            <person name="Morel G."/>
            <person name="Richard G.F."/>
            <person name="Sarkar A."/>
            <person name="Savel G."/>
            <person name="Schacherer J."/>
            <person name="Seret M.L."/>
            <person name="Talla E."/>
            <person name="Samson G."/>
            <person name="Jubin C."/>
            <person name="Poulain J."/>
            <person name="Vacherie B."/>
            <person name="Barbe V."/>
            <person name="Pelletier E."/>
            <person name="Sherman D.J."/>
            <person name="Westhof E."/>
            <person name="Weissenbach J."/>
            <person name="Baret P.V."/>
            <person name="Wincker P."/>
            <person name="Gaillardin C."/>
            <person name="Dujon B."/>
            <person name="Souciet J.L."/>
        </authorList>
    </citation>
    <scope>NUCLEOTIDE SEQUENCE [LARGE SCALE GENOMIC DNA]</scope>
    <source>
        <strain evidence="7">CBS 270.75 / DBVPG 7215 / KCTC 17166 / NRRL Y-17582</strain>
    </source>
</reference>
<dbReference type="InterPro" id="IPR027417">
    <property type="entry name" value="P-loop_NTPase"/>
</dbReference>
<evidence type="ECO:0000313" key="7">
    <source>
        <dbReference type="Proteomes" id="UP000006790"/>
    </source>
</evidence>
<sequence>MHGSDVYIDCGMVGTKELRPVDPGDNECTQVDNDVELLPEMNLAKNFKGSILFSGEDGKDDGNADASKVSNGTGVRAGSFISCDGRVVVLRKKAETVAPQVQWSSEESYGININQLLDRLEVKGAECAFADTNVNGANLVSCEKVLWAEKWRPSKFLDLVGNEKNNRRVMRWLQQWAPVVFGEVPKKDPSLNRQQLRGGQEDQVIQEQEYDPFHRPDKKILLIHGPPGIGKTSVAHVVAKQAGYVVMEINASDERAGTKVKEKVHNCLFNESFNDKPVLLLADEIDGSIENGFVRVLLDIIRHDSRATRELILKHSQLNRKHRRTKYSGKILTRPIIAVCNNIYTNALEELRQHCQIVAFRPPGDAAIIERLEYVCKKERVRMDRSLVKQVVESSQGDVRNSLNNLQFLSVTENKDGDINSRQKDIGVSWFKICNQLFKKDLHKDIKTQFQDLLCQVEVSASYDKIIEGCFQLFPQVRYSDTGLTKPSQISDWLFFSDRMAKSLYEFNGELMRYCPATAMTFFQLFSDVMNKQDLRIKSMDFEVRESKRANRSIASSILYGIPAISRSFVSVNSLILEILPHLDYILTPDFNKIHEPSLKQRILENVIPLLKQFNLQIQPTEDSEYKSILCITPCFDAITTLDSKRAKDISSKRIAILNILIVKLEEIKAKKRSVQSVKRAEEDHELRRKTAKLTTVDFFKDQYKSIGSSDSVQPEPISTTTANSSRLRFPFGKSTNNKGTTATDDPNITNAPLKIWVKYKEGFSDAVRKNVNWSTLWQ</sequence>
<keyword evidence="7" id="KW-1185">Reference proteome</keyword>
<dbReference type="GO" id="GO:0006270">
    <property type="term" value="P:DNA replication initiation"/>
    <property type="evidence" value="ECO:0007669"/>
    <property type="project" value="EnsemblFungi"/>
</dbReference>
<keyword evidence="1" id="KW-0235">DNA replication</keyword>
<dbReference type="PANTHER" id="PTHR23389">
    <property type="entry name" value="CHROMOSOME TRANSMISSION FIDELITY FACTOR 18"/>
    <property type="match status" value="1"/>
</dbReference>
<accession>G8JPA1</accession>
<proteinExistence type="predicted"/>
<evidence type="ECO:0000313" key="6">
    <source>
        <dbReference type="EMBL" id="AET38159.1"/>
    </source>
</evidence>
<dbReference type="InterPro" id="IPR003959">
    <property type="entry name" value="ATPase_AAA_core"/>
</dbReference>
<dbReference type="GO" id="GO:0005524">
    <property type="term" value="F:ATP binding"/>
    <property type="evidence" value="ECO:0007669"/>
    <property type="project" value="UniProtKB-KW"/>
</dbReference>
<dbReference type="RefSeq" id="XP_003644976.1">
    <property type="nucleotide sequence ID" value="XM_003644928.1"/>
</dbReference>
<dbReference type="AlphaFoldDB" id="G8JPA1"/>
<feature type="compositionally biased region" description="Polar residues" evidence="4">
    <location>
        <begin position="708"/>
        <end position="727"/>
    </location>
</feature>
<dbReference type="GO" id="GO:0000724">
    <property type="term" value="P:double-strand break repair via homologous recombination"/>
    <property type="evidence" value="ECO:0007669"/>
    <property type="project" value="EnsemblFungi"/>
</dbReference>
<feature type="compositionally biased region" description="Polar residues" evidence="4">
    <location>
        <begin position="734"/>
        <end position="746"/>
    </location>
</feature>
<evidence type="ECO:0000256" key="1">
    <source>
        <dbReference type="ARBA" id="ARBA00022705"/>
    </source>
</evidence>
<dbReference type="OMA" id="RWLKGWE"/>
<dbReference type="EMBL" id="CP002498">
    <property type="protein sequence ID" value="AET38159.1"/>
    <property type="molecule type" value="Genomic_DNA"/>
</dbReference>
<dbReference type="CDD" id="cd18140">
    <property type="entry name" value="HLD_clamp_RFC"/>
    <property type="match status" value="1"/>
</dbReference>
<dbReference type="PANTHER" id="PTHR23389:SF3">
    <property type="entry name" value="CHROMOSOME TRANSMISSION FIDELITY PROTEIN 18 HOMOLOG"/>
    <property type="match status" value="1"/>
</dbReference>
<dbReference type="InterPro" id="IPR047854">
    <property type="entry name" value="RFC_lid"/>
</dbReference>
<dbReference type="SMART" id="SM00382">
    <property type="entry name" value="AAA"/>
    <property type="match status" value="1"/>
</dbReference>
<feature type="region of interest" description="Disordered" evidence="4">
    <location>
        <begin position="708"/>
        <end position="746"/>
    </location>
</feature>
<organism evidence="6 7">
    <name type="scientific">Eremothecium cymbalariae (strain CBS 270.75 / DBVPG 7215 / KCTC 17166 / NRRL Y-17582)</name>
    <name type="common">Yeast</name>
    <dbReference type="NCBI Taxonomy" id="931890"/>
    <lineage>
        <taxon>Eukaryota</taxon>
        <taxon>Fungi</taxon>
        <taxon>Dikarya</taxon>
        <taxon>Ascomycota</taxon>
        <taxon>Saccharomycotina</taxon>
        <taxon>Saccharomycetes</taxon>
        <taxon>Saccharomycetales</taxon>
        <taxon>Saccharomycetaceae</taxon>
        <taxon>Eremothecium</taxon>
    </lineage>
</organism>
<dbReference type="eggNOG" id="KOG1969">
    <property type="taxonomic scope" value="Eukaryota"/>
</dbReference>
<dbReference type="GO" id="GO:0003689">
    <property type="term" value="F:DNA clamp loader activity"/>
    <property type="evidence" value="ECO:0007669"/>
    <property type="project" value="EnsemblFungi"/>
</dbReference>
<dbReference type="InterPro" id="IPR003593">
    <property type="entry name" value="AAA+_ATPase"/>
</dbReference>
<dbReference type="Pfam" id="PF00004">
    <property type="entry name" value="AAA"/>
    <property type="match status" value="1"/>
</dbReference>
<name>G8JPA1_ERECY</name>
<dbReference type="GO" id="GO:0034398">
    <property type="term" value="P:telomere tethering at nuclear periphery"/>
    <property type="evidence" value="ECO:0007669"/>
    <property type="project" value="EnsemblFungi"/>
</dbReference>
<keyword evidence="3" id="KW-0067">ATP-binding</keyword>